<dbReference type="PANTHER" id="PTHR31286:SF99">
    <property type="entry name" value="DUF4283 DOMAIN-CONTAINING PROTEIN"/>
    <property type="match status" value="1"/>
</dbReference>
<proteinExistence type="predicted"/>
<dbReference type="OrthoDB" id="1096772at2759"/>
<comment type="caution">
    <text evidence="2">The sequence shown here is derived from an EMBL/GenBank/DDBJ whole genome shotgun (WGS) entry which is preliminary data.</text>
</comment>
<reference evidence="2" key="1">
    <citation type="journal article" date="2022" name="Front. Genet.">
        <title>Chromosome-Scale Assembly of the Dendrobium nobile Genome Provides Insights Into the Molecular Mechanism of the Biosynthesis of the Medicinal Active Ingredient of Dendrobium.</title>
        <authorList>
            <person name="Xu Q."/>
            <person name="Niu S.-C."/>
            <person name="Li K.-L."/>
            <person name="Zheng P.-J."/>
            <person name="Zhang X.-J."/>
            <person name="Jia Y."/>
            <person name="Liu Y."/>
            <person name="Niu Y.-X."/>
            <person name="Yu L.-H."/>
            <person name="Chen D.-F."/>
            <person name="Zhang G.-Q."/>
        </authorList>
    </citation>
    <scope>NUCLEOTIDE SEQUENCE</scope>
    <source>
        <tissue evidence="2">Leaf</tissue>
    </source>
</reference>
<gene>
    <name evidence="2" type="ORF">KFK09_022795</name>
</gene>
<dbReference type="EMBL" id="JAGYWB010000016">
    <property type="protein sequence ID" value="KAI0496478.1"/>
    <property type="molecule type" value="Genomic_DNA"/>
</dbReference>
<feature type="compositionally biased region" description="Basic and acidic residues" evidence="1">
    <location>
        <begin position="222"/>
        <end position="242"/>
    </location>
</feature>
<sequence length="402" mass="45221">MLCSFEDTATVENILFGGPWWVRGQVVGMDKWSTAFNPNSLKGISAPVWIRLPNLPLQCWDEVNICIIASMVGKPYLLDGNMFQWSIREYARVCVRIPLDLKLPKGIWVEGTTRKFYQAVEYEGFSKICDGCGRIGNVVNNCSEVNKDNVTMTANATELYKAGNQKAEAKSIVNVETVKDDSWIQVRHGNRRIKRMVDKRNFFNRISIPMKKIYVPKPGTDNSKKNVESKGGSSRDDQPFAKSIEMSERISEGKLGSNLLNKIPDKQQAEVTLVEPPLKIINKFDILATMEGSILNEAMESLEFGCIEEGEIVENIPHNISNVEAVFDEKSKLVHAKDKDVHNSEKDVNGNLSSAKKVKLFKELKSLGSGNILESDRKKLKARRMGDLLPSLSNEFDDFLEL</sequence>
<organism evidence="2 3">
    <name type="scientific">Dendrobium nobile</name>
    <name type="common">Orchid</name>
    <dbReference type="NCBI Taxonomy" id="94219"/>
    <lineage>
        <taxon>Eukaryota</taxon>
        <taxon>Viridiplantae</taxon>
        <taxon>Streptophyta</taxon>
        <taxon>Embryophyta</taxon>
        <taxon>Tracheophyta</taxon>
        <taxon>Spermatophyta</taxon>
        <taxon>Magnoliopsida</taxon>
        <taxon>Liliopsida</taxon>
        <taxon>Asparagales</taxon>
        <taxon>Orchidaceae</taxon>
        <taxon>Epidendroideae</taxon>
        <taxon>Malaxideae</taxon>
        <taxon>Dendrobiinae</taxon>
        <taxon>Dendrobium</taxon>
    </lineage>
</organism>
<evidence type="ECO:0008006" key="4">
    <source>
        <dbReference type="Google" id="ProtNLM"/>
    </source>
</evidence>
<dbReference type="Proteomes" id="UP000829196">
    <property type="component" value="Unassembled WGS sequence"/>
</dbReference>
<dbReference type="PANTHER" id="PTHR31286">
    <property type="entry name" value="GLYCINE-RICH CELL WALL STRUCTURAL PROTEIN 1.8-LIKE"/>
    <property type="match status" value="1"/>
</dbReference>
<keyword evidence="3" id="KW-1185">Reference proteome</keyword>
<dbReference type="InterPro" id="IPR040256">
    <property type="entry name" value="At4g02000-like"/>
</dbReference>
<evidence type="ECO:0000313" key="3">
    <source>
        <dbReference type="Proteomes" id="UP000829196"/>
    </source>
</evidence>
<evidence type="ECO:0000256" key="1">
    <source>
        <dbReference type="SAM" id="MobiDB-lite"/>
    </source>
</evidence>
<feature type="region of interest" description="Disordered" evidence="1">
    <location>
        <begin position="214"/>
        <end position="242"/>
    </location>
</feature>
<dbReference type="AlphaFoldDB" id="A0A8T3AKB8"/>
<accession>A0A8T3AKB8</accession>
<protein>
    <recommendedName>
        <fullName evidence="4">DUF4283 domain-containing protein</fullName>
    </recommendedName>
</protein>
<name>A0A8T3AKB8_DENNO</name>
<evidence type="ECO:0000313" key="2">
    <source>
        <dbReference type="EMBL" id="KAI0496478.1"/>
    </source>
</evidence>